<reference evidence="1" key="2">
    <citation type="journal article" date="2016" name="Mem. Inst. Oswaldo Cruz">
        <title>Whole genome sequence of Klebsiella pneumoniae U25, a hypermucoviscous, multidrug resistant, biofilm producing isolate from India.</title>
        <authorList>
            <person name="Rafiq Z."/>
            <person name="Sam N."/>
            <person name="Vaidyanathan R."/>
        </authorList>
    </citation>
    <scope>NUCLEOTIDE SEQUENCE</scope>
    <source>
        <strain evidence="1">U25</strain>
        <plasmid evidence="1">PU25001</plasmid>
    </source>
</reference>
<dbReference type="EMBL" id="BNFF01000003">
    <property type="protein sequence ID" value="GHK58104.1"/>
    <property type="molecule type" value="Genomic_DNA"/>
</dbReference>
<evidence type="ECO:0000313" key="1">
    <source>
        <dbReference type="EMBL" id="ALI93433.1"/>
    </source>
</evidence>
<dbReference type="KEGG" id="kpne:KU54_00265"/>
<dbReference type="EMBL" id="JRRF01000005">
    <property type="protein sequence ID" value="KII06724.1"/>
    <property type="molecule type" value="Genomic_DNA"/>
</dbReference>
<accession>A0A0V8V8R5</accession>
<evidence type="ECO:0000313" key="3">
    <source>
        <dbReference type="EMBL" id="KII06724.1"/>
    </source>
</evidence>
<geneLocation type="plasmid" evidence="1">
    <name>PU25001</name>
</geneLocation>
<dbReference type="AlphaFoldDB" id="A0A0V8V8R5"/>
<name>A0A0V8V8R5_KLEPN</name>
<evidence type="ECO:0000313" key="4">
    <source>
        <dbReference type="Proteomes" id="UP000031820"/>
    </source>
</evidence>
<evidence type="ECO:0000313" key="2">
    <source>
        <dbReference type="EMBL" id="GHK58104.1"/>
    </source>
</evidence>
<keyword evidence="1" id="KW-0614">Plasmid</keyword>
<organism evidence="1">
    <name type="scientific">Klebsiella pneumoniae</name>
    <dbReference type="NCBI Taxonomy" id="573"/>
    <lineage>
        <taxon>Bacteria</taxon>
        <taxon>Pseudomonadati</taxon>
        <taxon>Pseudomonadota</taxon>
        <taxon>Gammaproteobacteria</taxon>
        <taxon>Enterobacterales</taxon>
        <taxon>Enterobacteriaceae</taxon>
        <taxon>Klebsiella/Raoultella group</taxon>
        <taxon>Klebsiella</taxon>
        <taxon>Klebsiella pneumoniae complex</taxon>
    </lineage>
</organism>
<proteinExistence type="predicted"/>
<reference evidence="3 4" key="1">
    <citation type="submission" date="2014-10" db="EMBL/GenBank/DDBJ databases">
        <title>Plasmid movement, recombination, and chromosomal integration amongst multidrug resistant commensal Escherichia coli clones within a single commercial turkey flock.</title>
        <authorList>
            <person name="Lang K."/>
            <person name="Dorn K."/>
            <person name="Danzeisen J."/>
            <person name="Johnson T."/>
        </authorList>
    </citation>
    <scope>NUCLEOTIDE SEQUENCE [LARGE SCALE GENOMIC DNA]</scope>
    <source>
        <strain evidence="3 4">UMNturkey9</strain>
    </source>
</reference>
<dbReference type="KEGG" id="kpnu:LI86_27125"/>
<dbReference type="Proteomes" id="UP000031820">
    <property type="component" value="Unassembled WGS sequence"/>
</dbReference>
<protein>
    <submittedName>
        <fullName evidence="1">Uncharacterized protein</fullName>
    </submittedName>
</protein>
<reference evidence="2" key="3">
    <citation type="submission" date="2020-10" db="EMBL/GenBank/DDBJ databases">
        <title>Genome Sequence of ESBL Producing Zambian Clinical Strains.</title>
        <authorList>
            <person name="Shawa M."/>
            <person name="Furuta Y."/>
            <person name="Simbotwe M."/>
            <person name="Mulenga E."/>
            <person name="Mubanga M."/>
            <person name="Mulenga G."/>
            <person name="Kaile C."/>
            <person name="Zorigt T."/>
            <person name="Hang'ombe B."/>
            <person name="Higashi H."/>
        </authorList>
    </citation>
    <scope>NUCLEOTIDE SEQUENCE</scope>
    <source>
        <strain evidence="2">Zam_UTH_09</strain>
    </source>
</reference>
<gene>
    <name evidence="2" type="ORF">KPZU09_78400</name>
    <name evidence="3" type="ORF">LS45_08185</name>
</gene>
<sequence length="61" mass="6710">MQKTAAAGLQREQAIQQKFYVNRKGYDSTSAGWRRLTRGPGLSMEDAVLASAGNYEQNDCA</sequence>
<dbReference type="Proteomes" id="UP000655094">
    <property type="component" value="Unassembled WGS sequence"/>
</dbReference>
<dbReference type="EMBL" id="KT203286">
    <property type="protein sequence ID" value="ALI93433.1"/>
    <property type="molecule type" value="Genomic_DNA"/>
</dbReference>